<accession>A0ABX6FS95</accession>
<protein>
    <submittedName>
        <fullName evidence="1">Uncharacterized protein</fullName>
    </submittedName>
</protein>
<gene>
    <name evidence="1" type="ORF">GO485_10285</name>
</gene>
<keyword evidence="2" id="KW-1185">Reference proteome</keyword>
<reference evidence="1 2" key="1">
    <citation type="submission" date="2019-12" db="EMBL/GenBank/DDBJ databases">
        <title>Draft Genome Sequences of Six Type Strains of the Genus Massilia.</title>
        <authorList>
            <person name="Miess H."/>
            <person name="Frediansyah A."/>
            <person name="Goeker M."/>
            <person name="Gross H."/>
        </authorList>
    </citation>
    <scope>NUCLEOTIDE SEQUENCE [LARGE SCALE GENOMIC DNA]</scope>
    <source>
        <strain evidence="1 2">DSM 26639</strain>
    </source>
</reference>
<evidence type="ECO:0000313" key="1">
    <source>
        <dbReference type="EMBL" id="QGZ39397.1"/>
    </source>
</evidence>
<sequence>MVLDAAMRRMRVATSKVHPNGEGLGSDPAGLTPGCAVGVKKAASGPQTQYLCGAAPFRHGEISHYKILFRILKKPKFTVRILTLRKSLDK</sequence>
<dbReference type="EMBL" id="CP046904">
    <property type="protein sequence ID" value="QGZ39397.1"/>
    <property type="molecule type" value="Genomic_DNA"/>
</dbReference>
<evidence type="ECO:0000313" key="2">
    <source>
        <dbReference type="Proteomes" id="UP000437862"/>
    </source>
</evidence>
<name>A0ABX6FS95_9BURK</name>
<dbReference type="Proteomes" id="UP000437862">
    <property type="component" value="Chromosome"/>
</dbReference>
<proteinExistence type="predicted"/>
<dbReference type="RefSeq" id="WP_145874929.1">
    <property type="nucleotide sequence ID" value="NZ_CP046904.1"/>
</dbReference>
<organism evidence="1 2">
    <name type="scientific">Pseudoduganella flava</name>
    <dbReference type="NCBI Taxonomy" id="871742"/>
    <lineage>
        <taxon>Bacteria</taxon>
        <taxon>Pseudomonadati</taxon>
        <taxon>Pseudomonadota</taxon>
        <taxon>Betaproteobacteria</taxon>
        <taxon>Burkholderiales</taxon>
        <taxon>Oxalobacteraceae</taxon>
        <taxon>Telluria group</taxon>
        <taxon>Pseudoduganella</taxon>
    </lineage>
</organism>